<dbReference type="InterPro" id="IPR050377">
    <property type="entry name" value="Radical_SAM_PqqE_MftC-like"/>
</dbReference>
<dbReference type="STRING" id="897.B2D07_11135"/>
<dbReference type="InterPro" id="IPR023885">
    <property type="entry name" value="4Fe4S-binding_SPASM_dom"/>
</dbReference>
<organism evidence="7 8">
    <name type="scientific">Desulfococcus multivorans DSM 2059</name>
    <dbReference type="NCBI Taxonomy" id="1121405"/>
    <lineage>
        <taxon>Bacteria</taxon>
        <taxon>Pseudomonadati</taxon>
        <taxon>Thermodesulfobacteriota</taxon>
        <taxon>Desulfobacteria</taxon>
        <taxon>Desulfobacterales</taxon>
        <taxon>Desulfococcaceae</taxon>
        <taxon>Desulfococcus</taxon>
    </lineage>
</organism>
<dbReference type="eggNOG" id="COG0535">
    <property type="taxonomic scope" value="Bacteria"/>
</dbReference>
<evidence type="ECO:0000256" key="2">
    <source>
        <dbReference type="ARBA" id="ARBA00022691"/>
    </source>
</evidence>
<dbReference type="InterPro" id="IPR013785">
    <property type="entry name" value="Aldolase_TIM"/>
</dbReference>
<dbReference type="CDD" id="cd01335">
    <property type="entry name" value="Radical_SAM"/>
    <property type="match status" value="1"/>
</dbReference>
<dbReference type="RefSeq" id="WP_020875471.1">
    <property type="nucleotide sequence ID" value="NZ_ATHJ01000043.1"/>
</dbReference>
<keyword evidence="3" id="KW-0479">Metal-binding</keyword>
<dbReference type="CDD" id="cd21109">
    <property type="entry name" value="SPASM"/>
    <property type="match status" value="1"/>
</dbReference>
<keyword evidence="8" id="KW-1185">Reference proteome</keyword>
<dbReference type="EMBL" id="ATHJ01000043">
    <property type="protein sequence ID" value="EPR43751.1"/>
    <property type="molecule type" value="Genomic_DNA"/>
</dbReference>
<dbReference type="AlphaFoldDB" id="S7U2T4"/>
<dbReference type="SUPFAM" id="SSF102114">
    <property type="entry name" value="Radical SAM enzymes"/>
    <property type="match status" value="1"/>
</dbReference>
<dbReference type="GO" id="GO:0046872">
    <property type="term" value="F:metal ion binding"/>
    <property type="evidence" value="ECO:0007669"/>
    <property type="project" value="UniProtKB-KW"/>
</dbReference>
<keyword evidence="5" id="KW-0411">Iron-sulfur</keyword>
<dbReference type="Pfam" id="PF13186">
    <property type="entry name" value="SPASM"/>
    <property type="match status" value="1"/>
</dbReference>
<evidence type="ECO:0000256" key="5">
    <source>
        <dbReference type="ARBA" id="ARBA00023014"/>
    </source>
</evidence>
<name>S7U2T4_DESML</name>
<evidence type="ECO:0000313" key="7">
    <source>
        <dbReference type="EMBL" id="EPR43751.1"/>
    </source>
</evidence>
<dbReference type="GO" id="GO:0003824">
    <property type="term" value="F:catalytic activity"/>
    <property type="evidence" value="ECO:0007669"/>
    <property type="project" value="InterPro"/>
</dbReference>
<dbReference type="GO" id="GO:0051536">
    <property type="term" value="F:iron-sulfur cluster binding"/>
    <property type="evidence" value="ECO:0007669"/>
    <property type="project" value="UniProtKB-KW"/>
</dbReference>
<protein>
    <submittedName>
        <fullName evidence="7">Radical SAM domain protein</fullName>
    </submittedName>
</protein>
<dbReference type="InterPro" id="IPR058240">
    <property type="entry name" value="rSAM_sf"/>
</dbReference>
<gene>
    <name evidence="7" type="ORF">dsmv_1151</name>
</gene>
<sequence>MSYLREVLPKIPRYAAAYRGWATPGTPLNLTFSVTNQCQSRCKTCGIWRIYRDDPAKRQTELTLEEIEKIFRSLGHVYVFNVSGGEPFLRKDLLEIIRLACIHLSPGIIHIPTNGLAVDRIVAQTQEILSYLKRRCPHVRLTIKPSLDHLGEKHDEIRGVPGNFEKVMALFHRLKALQADHPRFHPELGTVISRWNVNDIQRIAAFVTRLGTDSYRNEIAEQRSEMLNQADPITPDPDQYETAIDFFVKQIKTHMERKVLFQRITHAFRLVYYTLAVGILRENRQIIPCYAGITNAHLTPYGDVWACCTLGYDKPMGSLRDYGYDFKALWNSPRADTVRRFIREGRCACPMANQAYSNILMHPPSLTRVVREIVGVG</sequence>
<evidence type="ECO:0000259" key="6">
    <source>
        <dbReference type="PROSITE" id="PS51918"/>
    </source>
</evidence>
<dbReference type="PROSITE" id="PS51918">
    <property type="entry name" value="RADICAL_SAM"/>
    <property type="match status" value="1"/>
</dbReference>
<dbReference type="Gene3D" id="3.20.20.70">
    <property type="entry name" value="Aldolase class I"/>
    <property type="match status" value="1"/>
</dbReference>
<evidence type="ECO:0000256" key="1">
    <source>
        <dbReference type="ARBA" id="ARBA00001966"/>
    </source>
</evidence>
<dbReference type="PANTHER" id="PTHR11228">
    <property type="entry name" value="RADICAL SAM DOMAIN PROTEIN"/>
    <property type="match status" value="1"/>
</dbReference>
<dbReference type="Pfam" id="PF04055">
    <property type="entry name" value="Radical_SAM"/>
    <property type="match status" value="1"/>
</dbReference>
<evidence type="ECO:0000313" key="8">
    <source>
        <dbReference type="Proteomes" id="UP000014977"/>
    </source>
</evidence>
<feature type="domain" description="Radical SAM core" evidence="6">
    <location>
        <begin position="22"/>
        <end position="269"/>
    </location>
</feature>
<keyword evidence="4" id="KW-0408">Iron</keyword>
<dbReference type="InterPro" id="IPR007197">
    <property type="entry name" value="rSAM"/>
</dbReference>
<comment type="cofactor">
    <cofactor evidence="1">
        <name>[4Fe-4S] cluster</name>
        <dbReference type="ChEBI" id="CHEBI:49883"/>
    </cofactor>
</comment>
<comment type="caution">
    <text evidence="7">The sequence shown here is derived from an EMBL/GenBank/DDBJ whole genome shotgun (WGS) entry which is preliminary data.</text>
</comment>
<dbReference type="Proteomes" id="UP000014977">
    <property type="component" value="Unassembled WGS sequence"/>
</dbReference>
<proteinExistence type="predicted"/>
<reference evidence="7 8" key="1">
    <citation type="journal article" date="2013" name="Genome Announc.">
        <title>Draft genome sequences for three mercury-methylating, sulfate-reducing bacteria.</title>
        <authorList>
            <person name="Brown S.D."/>
            <person name="Hurt R.A.Jr."/>
            <person name="Gilmour C.C."/>
            <person name="Elias D.A."/>
        </authorList>
    </citation>
    <scope>NUCLEOTIDE SEQUENCE [LARGE SCALE GENOMIC DNA]</scope>
    <source>
        <strain evidence="7 8">DSM 2059</strain>
    </source>
</reference>
<dbReference type="SFLD" id="SFLDS00029">
    <property type="entry name" value="Radical_SAM"/>
    <property type="match status" value="1"/>
</dbReference>
<dbReference type="PANTHER" id="PTHR11228:SF7">
    <property type="entry name" value="PQQA PEPTIDE CYCLASE"/>
    <property type="match status" value="1"/>
</dbReference>
<keyword evidence="2" id="KW-0949">S-adenosyl-L-methionine</keyword>
<evidence type="ECO:0000256" key="3">
    <source>
        <dbReference type="ARBA" id="ARBA00022723"/>
    </source>
</evidence>
<dbReference type="OrthoDB" id="9782387at2"/>
<accession>S7U2T4</accession>
<evidence type="ECO:0000256" key="4">
    <source>
        <dbReference type="ARBA" id="ARBA00023004"/>
    </source>
</evidence>
<dbReference type="SFLD" id="SFLDG01067">
    <property type="entry name" value="SPASM/twitch_domain_containing"/>
    <property type="match status" value="1"/>
</dbReference>